<evidence type="ECO:0000313" key="3">
    <source>
        <dbReference type="Proteomes" id="UP000321110"/>
    </source>
</evidence>
<keyword evidence="1" id="KW-0812">Transmembrane</keyword>
<sequence>MDKVKEQFLLLGQRWLAMTNGQKKYVAVATIILLAIIDSGVYAFSRFVPVDQQFLTFEQLIIGQIAMAAFTFLTIGFAAIAARRNG</sequence>
<dbReference type="Proteomes" id="UP000321110">
    <property type="component" value="Unassembled WGS sequence"/>
</dbReference>
<name>A0A5C7WA78_AQUAC</name>
<evidence type="ECO:0000256" key="1">
    <source>
        <dbReference type="SAM" id="Phobius"/>
    </source>
</evidence>
<feature type="transmembrane region" description="Helical" evidence="1">
    <location>
        <begin position="25"/>
        <end position="48"/>
    </location>
</feature>
<evidence type="ECO:0000313" key="2">
    <source>
        <dbReference type="EMBL" id="TXI34033.1"/>
    </source>
</evidence>
<dbReference type="AlphaFoldDB" id="A0A5C7WA78"/>
<feature type="transmembrane region" description="Helical" evidence="1">
    <location>
        <begin position="60"/>
        <end position="82"/>
    </location>
</feature>
<reference evidence="2 3" key="1">
    <citation type="submission" date="2018-09" db="EMBL/GenBank/DDBJ databases">
        <title>Metagenome Assembled Genomes from an Advanced Water Purification Facility.</title>
        <authorList>
            <person name="Stamps B.W."/>
            <person name="Spear J.R."/>
        </authorList>
    </citation>
    <scope>NUCLEOTIDE SEQUENCE [LARGE SCALE GENOMIC DNA]</scope>
    <source>
        <strain evidence="2">Bin_52_1</strain>
    </source>
</reference>
<organism evidence="2 3">
    <name type="scientific">Aquipseudomonas alcaligenes</name>
    <name type="common">Pseudomonas alcaligenes</name>
    <dbReference type="NCBI Taxonomy" id="43263"/>
    <lineage>
        <taxon>Bacteria</taxon>
        <taxon>Pseudomonadati</taxon>
        <taxon>Pseudomonadota</taxon>
        <taxon>Gammaproteobacteria</taxon>
        <taxon>Pseudomonadales</taxon>
        <taxon>Pseudomonadaceae</taxon>
        <taxon>Aquipseudomonas</taxon>
    </lineage>
</organism>
<comment type="caution">
    <text evidence="2">The sequence shown here is derived from an EMBL/GenBank/DDBJ whole genome shotgun (WGS) entry which is preliminary data.</text>
</comment>
<protein>
    <submittedName>
        <fullName evidence="2">Uncharacterized protein</fullName>
    </submittedName>
</protein>
<proteinExistence type="predicted"/>
<gene>
    <name evidence="2" type="ORF">E6Q69_05015</name>
</gene>
<keyword evidence="1" id="KW-1133">Transmembrane helix</keyword>
<accession>A0A5C7WA78</accession>
<dbReference type="EMBL" id="SSFO01000083">
    <property type="protein sequence ID" value="TXI34033.1"/>
    <property type="molecule type" value="Genomic_DNA"/>
</dbReference>
<keyword evidence="1" id="KW-0472">Membrane</keyword>